<sequence length="237" mass="26077">MSNAAFYVKDPHLTTIRYRTFNNICILEMAAVPNAIEYPLFALKIFKRQAYCKYLILLLDRRCVVYRKRARMMGVTIPPPVPPVPRPRNVPAPAPAPVVSAPIPKGKGKGKGKSSQTPAPPPPSTYPSVSVVEAGPSAATLMAQANPPRRPNKPTPTPRGRANIARTTAIMPPPQTQSIGNKKKEKNRKKKLKRKLRKKKEREEVNRGTAEPIVPDSPPAHAEAMIINDQPPPSKAK</sequence>
<dbReference type="EnsemblMetazoa" id="XM_038012583.1">
    <property type="protein sequence ID" value="XP_037868511.1"/>
    <property type="gene ID" value="LOC119628830"/>
</dbReference>
<name>A0A8R2QTF9_BOMMO</name>
<proteinExistence type="predicted"/>
<evidence type="ECO:0000313" key="3">
    <source>
        <dbReference type="Proteomes" id="UP000005204"/>
    </source>
</evidence>
<dbReference type="Proteomes" id="UP000005204">
    <property type="component" value="Unassembled WGS sequence"/>
</dbReference>
<dbReference type="RefSeq" id="XP_037868511.1">
    <property type="nucleotide sequence ID" value="XM_038012583.1"/>
</dbReference>
<reference evidence="3" key="1">
    <citation type="journal article" date="2008" name="Insect Biochem. Mol. Biol.">
        <title>The genome of a lepidopteran model insect, the silkworm Bombyx mori.</title>
        <authorList>
            <consortium name="International Silkworm Genome Consortium"/>
        </authorList>
    </citation>
    <scope>NUCLEOTIDE SEQUENCE [LARGE SCALE GENOMIC DNA]</scope>
    <source>
        <strain evidence="3">p50T</strain>
    </source>
</reference>
<evidence type="ECO:0000313" key="2">
    <source>
        <dbReference type="EnsemblMetazoa" id="XP_037868511.1"/>
    </source>
</evidence>
<organism evidence="2 3">
    <name type="scientific">Bombyx mori</name>
    <name type="common">Silk moth</name>
    <dbReference type="NCBI Taxonomy" id="7091"/>
    <lineage>
        <taxon>Eukaryota</taxon>
        <taxon>Metazoa</taxon>
        <taxon>Ecdysozoa</taxon>
        <taxon>Arthropoda</taxon>
        <taxon>Hexapoda</taxon>
        <taxon>Insecta</taxon>
        <taxon>Pterygota</taxon>
        <taxon>Neoptera</taxon>
        <taxon>Endopterygota</taxon>
        <taxon>Lepidoptera</taxon>
        <taxon>Glossata</taxon>
        <taxon>Ditrysia</taxon>
        <taxon>Bombycoidea</taxon>
        <taxon>Bombycidae</taxon>
        <taxon>Bombycinae</taxon>
        <taxon>Bombyx</taxon>
    </lineage>
</organism>
<dbReference type="AlphaFoldDB" id="A0A8R2QTF9"/>
<accession>A0A8R2QTF9</accession>
<feature type="compositionally biased region" description="Pro residues" evidence="1">
    <location>
        <begin position="79"/>
        <end position="96"/>
    </location>
</feature>
<evidence type="ECO:0000256" key="1">
    <source>
        <dbReference type="SAM" id="MobiDB-lite"/>
    </source>
</evidence>
<protein>
    <submittedName>
        <fullName evidence="2">Uncharacterized protein</fullName>
    </submittedName>
</protein>
<keyword evidence="3" id="KW-1185">Reference proteome</keyword>
<feature type="compositionally biased region" description="Basic residues" evidence="1">
    <location>
        <begin position="181"/>
        <end position="200"/>
    </location>
</feature>
<feature type="region of interest" description="Disordered" evidence="1">
    <location>
        <begin position="79"/>
        <end position="237"/>
    </location>
</feature>
<dbReference type="KEGG" id="bmor:119628830"/>
<dbReference type="GeneID" id="119628830"/>
<reference evidence="2" key="2">
    <citation type="submission" date="2022-06" db="UniProtKB">
        <authorList>
            <consortium name="EnsemblMetazoa"/>
        </authorList>
    </citation>
    <scope>IDENTIFICATION</scope>
    <source>
        <strain evidence="2">p50T (Dazao)</strain>
    </source>
</reference>